<evidence type="ECO:0000313" key="1">
    <source>
        <dbReference type="Proteomes" id="UP000887575"/>
    </source>
</evidence>
<dbReference type="InterPro" id="IPR008547">
    <property type="entry name" value="DUF829_TMEM53"/>
</dbReference>
<name>A0AAF3EER3_9BILA</name>
<dbReference type="PANTHER" id="PTHR12265">
    <property type="entry name" value="TRANSMEMBRANE PROTEIN 53"/>
    <property type="match status" value="1"/>
</dbReference>
<dbReference type="PANTHER" id="PTHR12265:SF41">
    <property type="entry name" value="TRANSMEMBRANE PROTEIN 53"/>
    <property type="match status" value="1"/>
</dbReference>
<keyword evidence="1" id="KW-1185">Reference proteome</keyword>
<dbReference type="AlphaFoldDB" id="A0AAF3EER3"/>
<reference evidence="2" key="1">
    <citation type="submission" date="2024-02" db="UniProtKB">
        <authorList>
            <consortium name="WormBaseParasite"/>
        </authorList>
    </citation>
    <scope>IDENTIFICATION</scope>
</reference>
<organism evidence="1 2">
    <name type="scientific">Mesorhabditis belari</name>
    <dbReference type="NCBI Taxonomy" id="2138241"/>
    <lineage>
        <taxon>Eukaryota</taxon>
        <taxon>Metazoa</taxon>
        <taxon>Ecdysozoa</taxon>
        <taxon>Nematoda</taxon>
        <taxon>Chromadorea</taxon>
        <taxon>Rhabditida</taxon>
        <taxon>Rhabditina</taxon>
        <taxon>Rhabditomorpha</taxon>
        <taxon>Rhabditoidea</taxon>
        <taxon>Rhabditidae</taxon>
        <taxon>Mesorhabditinae</taxon>
        <taxon>Mesorhabditis</taxon>
    </lineage>
</organism>
<accession>A0AAF3EER3</accession>
<protein>
    <submittedName>
        <fullName evidence="2">Transmembrane protein 53</fullName>
    </submittedName>
</protein>
<dbReference type="WBParaSite" id="MBELARI_LOCUS12464">
    <property type="protein sequence ID" value="MBELARI_LOCUS12464"/>
    <property type="gene ID" value="MBELARI_LOCUS12464"/>
</dbReference>
<dbReference type="InterPro" id="IPR029058">
    <property type="entry name" value="AB_hydrolase_fold"/>
</dbReference>
<dbReference type="Gene3D" id="3.40.50.1820">
    <property type="entry name" value="alpha/beta hydrolase"/>
    <property type="match status" value="1"/>
</dbReference>
<dbReference type="Pfam" id="PF05705">
    <property type="entry name" value="DUF829"/>
    <property type="match status" value="1"/>
</dbReference>
<proteinExistence type="predicted"/>
<dbReference type="Proteomes" id="UP000887575">
    <property type="component" value="Unassembled WGS sequence"/>
</dbReference>
<evidence type="ECO:0000313" key="2">
    <source>
        <dbReference type="WBParaSite" id="MBELARI_LOCUS12464"/>
    </source>
</evidence>
<sequence length="355" mass="40899">MELSNILQRRLLISTDQRQQNRRIDMSNTIAPAAAKETEKELIKNGHDDEDGCHKSAKRARLREWQPPVRECYVEGSKTLVILFGWAGCRDRYLKKYADYYQASGISTVRFTAPISHIRHITDYQPLAQRVFDTVFGKEGDNWAHDVYFHVFSMNGCATFCAFWDGLHGKHFEESLKKRVKGIIFDSCPANVSANQSARAISFAAFPPSAHPAPIRESVKALLFTYFSVQRMIFWVRSIWEEGVYERNFAFFRMLAINDLPQRQLYLYGPGDDICSLHSIEKFAEVQRSLEKEVVLHCLPDSAHCQHMRKHQKEYQRHCLQFIDPNWDVNGNSVGSEKSASCSSLEQQPEIQVTI</sequence>
<dbReference type="SUPFAM" id="SSF53474">
    <property type="entry name" value="alpha/beta-Hydrolases"/>
    <property type="match status" value="1"/>
</dbReference>